<keyword evidence="3" id="KW-1185">Reference proteome</keyword>
<reference evidence="2 3" key="1">
    <citation type="submission" date="2012-02" db="EMBL/GenBank/DDBJ databases">
        <title>Improved High-Quality Draft genome of Joostella marina DSM 19592.</title>
        <authorList>
            <consortium name="US DOE Joint Genome Institute (JGI-PGF)"/>
            <person name="Lucas S."/>
            <person name="Copeland A."/>
            <person name="Lapidus A."/>
            <person name="Bruce D."/>
            <person name="Goodwin L."/>
            <person name="Pitluck S."/>
            <person name="Peters L."/>
            <person name="Chertkov O."/>
            <person name="Ovchinnikova G."/>
            <person name="Kyrpides N."/>
            <person name="Mavromatis K."/>
            <person name="Detter J.C."/>
            <person name="Han C."/>
            <person name="Land M."/>
            <person name="Hauser L."/>
            <person name="Markowitz V."/>
            <person name="Cheng J.-F."/>
            <person name="Hugenholtz P."/>
            <person name="Woyke T."/>
            <person name="Wu D."/>
            <person name="Tindall B."/>
            <person name="Brambilla E."/>
            <person name="Klenk H.-P."/>
            <person name="Eisen J.A."/>
        </authorList>
    </citation>
    <scope>NUCLEOTIDE SEQUENCE [LARGE SCALE GENOMIC DNA]</scope>
    <source>
        <strain evidence="2 3">DSM 19592</strain>
    </source>
</reference>
<accession>I3C7B0</accession>
<evidence type="ECO:0000313" key="3">
    <source>
        <dbReference type="Proteomes" id="UP000004690"/>
    </source>
</evidence>
<dbReference type="OrthoDB" id="9788332at2"/>
<feature type="chain" id="PRO_5003668419" description="DUF2141 domain-containing protein" evidence="1">
    <location>
        <begin position="19"/>
        <end position="142"/>
    </location>
</feature>
<dbReference type="AlphaFoldDB" id="I3C7B0"/>
<dbReference type="HOGENOM" id="CLU_125018_2_0_10"/>
<dbReference type="InterPro" id="IPR018673">
    <property type="entry name" value="DUF2141"/>
</dbReference>
<name>I3C7B0_9FLAO</name>
<dbReference type="STRING" id="926559.JoomaDRAFT_2524"/>
<evidence type="ECO:0000256" key="1">
    <source>
        <dbReference type="SAM" id="SignalP"/>
    </source>
</evidence>
<dbReference type="RefSeq" id="WP_008612989.1">
    <property type="nucleotide sequence ID" value="NZ_JH651379.1"/>
</dbReference>
<dbReference type="Pfam" id="PF09912">
    <property type="entry name" value="DUF2141"/>
    <property type="match status" value="1"/>
</dbReference>
<proteinExistence type="predicted"/>
<gene>
    <name evidence="2" type="ORF">JoomaDRAFT_2524</name>
</gene>
<feature type="signal peptide" evidence="1">
    <location>
        <begin position="1"/>
        <end position="18"/>
    </location>
</feature>
<dbReference type="EMBL" id="JH651379">
    <property type="protein sequence ID" value="EIJ39503.1"/>
    <property type="molecule type" value="Genomic_DNA"/>
</dbReference>
<dbReference type="Proteomes" id="UP000004690">
    <property type="component" value="Unassembled WGS sequence"/>
</dbReference>
<keyword evidence="1" id="KW-0732">Signal</keyword>
<sequence>MKTASLLIAFLLLQTINAQEITKDNTGISIDVIIDNITNNNGKVLLSLNTEETFMKGKGIMNLQSEIENGKIHVTFNNVPPGKYAILALHDANDNKRMDFDTSGMPMESYGMSNNEMSYGPPQFSDASFTVGKENLSFNIRF</sequence>
<evidence type="ECO:0000313" key="2">
    <source>
        <dbReference type="EMBL" id="EIJ39503.1"/>
    </source>
</evidence>
<evidence type="ECO:0008006" key="4">
    <source>
        <dbReference type="Google" id="ProtNLM"/>
    </source>
</evidence>
<protein>
    <recommendedName>
        <fullName evidence="4">DUF2141 domain-containing protein</fullName>
    </recommendedName>
</protein>
<dbReference type="eggNOG" id="COG4704">
    <property type="taxonomic scope" value="Bacteria"/>
</dbReference>
<organism evidence="2 3">
    <name type="scientific">Galbibacter orientalis DSM 19592</name>
    <dbReference type="NCBI Taxonomy" id="926559"/>
    <lineage>
        <taxon>Bacteria</taxon>
        <taxon>Pseudomonadati</taxon>
        <taxon>Bacteroidota</taxon>
        <taxon>Flavobacteriia</taxon>
        <taxon>Flavobacteriales</taxon>
        <taxon>Flavobacteriaceae</taxon>
        <taxon>Galbibacter</taxon>
    </lineage>
</organism>